<dbReference type="Pfam" id="PF00176">
    <property type="entry name" value="SNF2-rel_dom"/>
    <property type="match status" value="1"/>
</dbReference>
<protein>
    <submittedName>
        <fullName evidence="8">p-loop containing nucleoside triphosphate hydrolase protein</fullName>
    </submittedName>
</protein>
<evidence type="ECO:0000256" key="2">
    <source>
        <dbReference type="ARBA" id="ARBA00022741"/>
    </source>
</evidence>
<keyword evidence="9" id="KW-1185">Reference proteome</keyword>
<dbReference type="InterPro" id="IPR000330">
    <property type="entry name" value="SNF2_N"/>
</dbReference>
<comment type="caution">
    <text evidence="8">The sequence shown here is derived from an EMBL/GenBank/DDBJ whole genome shotgun (WGS) entry which is preliminary data.</text>
</comment>
<dbReference type="PANTHER" id="PTHR45629:SF7">
    <property type="entry name" value="DNA EXCISION REPAIR PROTEIN ERCC-6-RELATED"/>
    <property type="match status" value="1"/>
</dbReference>
<reference evidence="8 9" key="1">
    <citation type="submission" date="2016-07" db="EMBL/GenBank/DDBJ databases">
        <title>Pervasive Adenine N6-methylation of Active Genes in Fungi.</title>
        <authorList>
            <consortium name="DOE Joint Genome Institute"/>
            <person name="Mondo S.J."/>
            <person name="Dannebaum R.O."/>
            <person name="Kuo R.C."/>
            <person name="Labutti K."/>
            <person name="Haridas S."/>
            <person name="Kuo A."/>
            <person name="Salamov A."/>
            <person name="Ahrendt S.R."/>
            <person name="Lipzen A."/>
            <person name="Sullivan W."/>
            <person name="Andreopoulos W.B."/>
            <person name="Clum A."/>
            <person name="Lindquist E."/>
            <person name="Daum C."/>
            <person name="Ramamoorthy G.K."/>
            <person name="Gryganskyi A."/>
            <person name="Culley D."/>
            <person name="Magnuson J.K."/>
            <person name="James T.Y."/>
            <person name="O'Malley M.A."/>
            <person name="Stajich J.E."/>
            <person name="Spatafora J.W."/>
            <person name="Visel A."/>
            <person name="Grigoriev I.V."/>
        </authorList>
    </citation>
    <scope>NUCLEOTIDE SEQUENCE [LARGE SCALE GENOMIC DNA]</scope>
    <source>
        <strain evidence="8 9">12-1054</strain>
    </source>
</reference>
<dbReference type="OrthoDB" id="413460at2759"/>
<dbReference type="FunFam" id="3.40.50.10810:FF:000019">
    <property type="entry name" value="DNA excision repair protein ERCC-6-like 2 isoform X1"/>
    <property type="match status" value="1"/>
</dbReference>
<evidence type="ECO:0000256" key="4">
    <source>
        <dbReference type="ARBA" id="ARBA00022840"/>
    </source>
</evidence>
<evidence type="ECO:0000259" key="7">
    <source>
        <dbReference type="PROSITE" id="PS51194"/>
    </source>
</evidence>
<dbReference type="Proteomes" id="UP000193685">
    <property type="component" value="Unassembled WGS sequence"/>
</dbReference>
<dbReference type="GeneID" id="63783301"/>
<dbReference type="InterPro" id="IPR038718">
    <property type="entry name" value="SNF2-like_sf"/>
</dbReference>
<dbReference type="AlphaFoldDB" id="A0A1Y2FNC8"/>
<dbReference type="EMBL" id="MCFI01000005">
    <property type="protein sequence ID" value="ORY85097.1"/>
    <property type="molecule type" value="Genomic_DNA"/>
</dbReference>
<organism evidence="8 9">
    <name type="scientific">Protomyces lactucae-debilis</name>
    <dbReference type="NCBI Taxonomy" id="2754530"/>
    <lineage>
        <taxon>Eukaryota</taxon>
        <taxon>Fungi</taxon>
        <taxon>Dikarya</taxon>
        <taxon>Ascomycota</taxon>
        <taxon>Taphrinomycotina</taxon>
        <taxon>Taphrinomycetes</taxon>
        <taxon>Taphrinales</taxon>
        <taxon>Protomycetaceae</taxon>
        <taxon>Protomyces</taxon>
    </lineage>
</organism>
<dbReference type="Pfam" id="PF00271">
    <property type="entry name" value="Helicase_C"/>
    <property type="match status" value="1"/>
</dbReference>
<dbReference type="RefSeq" id="XP_040726880.1">
    <property type="nucleotide sequence ID" value="XM_040866702.1"/>
</dbReference>
<dbReference type="Gene3D" id="3.40.50.300">
    <property type="entry name" value="P-loop containing nucleotide triphosphate hydrolases"/>
    <property type="match status" value="1"/>
</dbReference>
<evidence type="ECO:0000256" key="1">
    <source>
        <dbReference type="ARBA" id="ARBA00004123"/>
    </source>
</evidence>
<evidence type="ECO:0000313" key="9">
    <source>
        <dbReference type="Proteomes" id="UP000193685"/>
    </source>
</evidence>
<name>A0A1Y2FNC8_PROLT</name>
<evidence type="ECO:0000256" key="3">
    <source>
        <dbReference type="ARBA" id="ARBA00022801"/>
    </source>
</evidence>
<proteinExistence type="predicted"/>
<keyword evidence="2" id="KW-0547">Nucleotide-binding</keyword>
<dbReference type="PROSITE" id="PS51194">
    <property type="entry name" value="HELICASE_CTER"/>
    <property type="match status" value="1"/>
</dbReference>
<dbReference type="Pfam" id="PF25806">
    <property type="entry name" value="RHH_ERCC6L2"/>
    <property type="match status" value="1"/>
</dbReference>
<dbReference type="InterPro" id="IPR014001">
    <property type="entry name" value="Helicase_ATP-bd"/>
</dbReference>
<dbReference type="SUPFAM" id="SSF52540">
    <property type="entry name" value="P-loop containing nucleoside triphosphate hydrolases"/>
    <property type="match status" value="2"/>
</dbReference>
<evidence type="ECO:0000259" key="6">
    <source>
        <dbReference type="PROSITE" id="PS51192"/>
    </source>
</evidence>
<dbReference type="InterPro" id="IPR027417">
    <property type="entry name" value="P-loop_NTPase"/>
</dbReference>
<dbReference type="PANTHER" id="PTHR45629">
    <property type="entry name" value="SNF2/RAD54 FAMILY MEMBER"/>
    <property type="match status" value="1"/>
</dbReference>
<dbReference type="SMART" id="SM00490">
    <property type="entry name" value="HELICc"/>
    <property type="match status" value="1"/>
</dbReference>
<feature type="domain" description="Helicase ATP-binding" evidence="6">
    <location>
        <begin position="61"/>
        <end position="240"/>
    </location>
</feature>
<dbReference type="SMART" id="SM00487">
    <property type="entry name" value="DEXDc"/>
    <property type="match status" value="1"/>
</dbReference>
<dbReference type="PROSITE" id="PS51192">
    <property type="entry name" value="HELICASE_ATP_BIND_1"/>
    <property type="match status" value="1"/>
</dbReference>
<dbReference type="STRING" id="56484.A0A1Y2FNC8"/>
<evidence type="ECO:0000256" key="5">
    <source>
        <dbReference type="ARBA" id="ARBA00023242"/>
    </source>
</evidence>
<sequence>MAARHPSAVVSILGPAKPHFTGVPPNEASDVILDEAKDIYIPAETAKWLREYQLVGVQFLYDAYKSKSGVILGDDMGLGKTAQCIVFLNAIFGKKALPEDMSLMRDRRDLSLRHPRVLVLCPKSLISNWLAEFDIWSYTHTRTYSGPGRGDTLAQAKQGRLEVMLATYESYRSDCDQINLVPWDLVIADEFHCIKNLKSALRCAFSKMDKSLNVRIGLSGTPIQNRLSELFSLLSWLRPETFDSEKAFESNYSRPIKLARRQDCSNAELAAGDQAAMQLRDVMQRIMLRRLKSLLADQLPNKTDLILFCPLTTAQAEVYDRIAQSTEVRSLCQTLEASDESSETRVSVREKMFLYITLLRTIPQHLALLFPASEDSAERRAAKTNLLDIALPGTWQALAARGANLNERDESFCGKWLTLCKLLRLWHAEGTNKVLIFSSSVRLLDMLESFLQMERYTFEVLNGRMSAQERDVAVDAFSNGDRFLFLISTGVGSVGINLQSANKVVIYSPSWNPSSDLQAMDRAYRIGQRRDVEVYRLIAVGTIEELIYARQIYKQQVADIVYNEGHQRRYFTGVMDDKERHGELFGLRNLLTYHGENHVTRDIFKKTSVAERRFDLDLSISEFHLPDIPSSDLNGPIKDERAELEELLAEDDKPARKKAISSTAMQTITSNNIAYIQSNAQALESSDVAARMESRAVARANDPDWANRRADGADEQASQGHQIGTIPRDVLQRHFGKLAAFKGYKDTEQFALKVTEMSYKEKAALLKEFYAHRKQQQTT</sequence>
<gene>
    <name evidence="8" type="ORF">BCR37DRAFT_258000</name>
</gene>
<comment type="subcellular location">
    <subcellularLocation>
        <location evidence="1">Nucleus</location>
    </subcellularLocation>
</comment>
<dbReference type="InterPro" id="IPR057931">
    <property type="entry name" value="RHH_ERCC6L2"/>
</dbReference>
<dbReference type="OMA" id="DGVIWPY"/>
<keyword evidence="4" id="KW-0067">ATP-binding</keyword>
<keyword evidence="5" id="KW-0539">Nucleus</keyword>
<dbReference type="GO" id="GO:0016787">
    <property type="term" value="F:hydrolase activity"/>
    <property type="evidence" value="ECO:0007669"/>
    <property type="project" value="UniProtKB-KW"/>
</dbReference>
<keyword evidence="3 8" id="KW-0378">Hydrolase</keyword>
<feature type="domain" description="Helicase C-terminal" evidence="7">
    <location>
        <begin position="418"/>
        <end position="568"/>
    </location>
</feature>
<dbReference type="GO" id="GO:0005634">
    <property type="term" value="C:nucleus"/>
    <property type="evidence" value="ECO:0007669"/>
    <property type="project" value="UniProtKB-SubCell"/>
</dbReference>
<evidence type="ECO:0000313" key="8">
    <source>
        <dbReference type="EMBL" id="ORY85097.1"/>
    </source>
</evidence>
<dbReference type="InterPro" id="IPR001650">
    <property type="entry name" value="Helicase_C-like"/>
</dbReference>
<accession>A0A1Y2FNC8</accession>
<dbReference type="CDD" id="cd18793">
    <property type="entry name" value="SF2_C_SNF"/>
    <property type="match status" value="1"/>
</dbReference>
<dbReference type="InterPro" id="IPR049730">
    <property type="entry name" value="SNF2/RAD54-like_C"/>
</dbReference>
<dbReference type="InterPro" id="IPR050496">
    <property type="entry name" value="SNF2_RAD54_helicase_repair"/>
</dbReference>
<dbReference type="GO" id="GO:0005524">
    <property type="term" value="F:ATP binding"/>
    <property type="evidence" value="ECO:0007669"/>
    <property type="project" value="InterPro"/>
</dbReference>
<dbReference type="Gene3D" id="3.40.50.10810">
    <property type="entry name" value="Tandem AAA-ATPase domain"/>
    <property type="match status" value="1"/>
</dbReference>